<dbReference type="InterPro" id="IPR036047">
    <property type="entry name" value="F-box-like_dom_sf"/>
</dbReference>
<dbReference type="EMBL" id="JBEDUW010000003">
    <property type="protein sequence ID" value="KAK9938468.1"/>
    <property type="molecule type" value="Genomic_DNA"/>
</dbReference>
<evidence type="ECO:0000313" key="3">
    <source>
        <dbReference type="Proteomes" id="UP001457282"/>
    </source>
</evidence>
<feature type="domain" description="F-box" evidence="1">
    <location>
        <begin position="1"/>
        <end position="45"/>
    </location>
</feature>
<dbReference type="Gene3D" id="1.20.1280.50">
    <property type="match status" value="1"/>
</dbReference>
<dbReference type="PANTHER" id="PTHR31672">
    <property type="entry name" value="BNACNNG10540D PROTEIN"/>
    <property type="match status" value="1"/>
</dbReference>
<evidence type="ECO:0000313" key="2">
    <source>
        <dbReference type="EMBL" id="KAK9938468.1"/>
    </source>
</evidence>
<dbReference type="PANTHER" id="PTHR31672:SF13">
    <property type="entry name" value="F-BOX PROTEIN CPR30-LIKE"/>
    <property type="match status" value="1"/>
</dbReference>
<protein>
    <recommendedName>
        <fullName evidence="1">F-box domain-containing protein</fullName>
    </recommendedName>
</protein>
<dbReference type="Proteomes" id="UP001457282">
    <property type="component" value="Unassembled WGS sequence"/>
</dbReference>
<reference evidence="2 3" key="1">
    <citation type="journal article" date="2023" name="G3 (Bethesda)">
        <title>A chromosome-length genome assembly and annotation of blackberry (Rubus argutus, cv. 'Hillquist').</title>
        <authorList>
            <person name="Bruna T."/>
            <person name="Aryal R."/>
            <person name="Dudchenko O."/>
            <person name="Sargent D.J."/>
            <person name="Mead D."/>
            <person name="Buti M."/>
            <person name="Cavallini A."/>
            <person name="Hytonen T."/>
            <person name="Andres J."/>
            <person name="Pham M."/>
            <person name="Weisz D."/>
            <person name="Mascagni F."/>
            <person name="Usai G."/>
            <person name="Natali L."/>
            <person name="Bassil N."/>
            <person name="Fernandez G.E."/>
            <person name="Lomsadze A."/>
            <person name="Armour M."/>
            <person name="Olukolu B."/>
            <person name="Poorten T."/>
            <person name="Britton C."/>
            <person name="Davik J."/>
            <person name="Ashrafi H."/>
            <person name="Aiden E.L."/>
            <person name="Borodovsky M."/>
            <person name="Worthington M."/>
        </authorList>
    </citation>
    <scope>NUCLEOTIDE SEQUENCE [LARGE SCALE GENOMIC DNA]</scope>
    <source>
        <strain evidence="2">PI 553951</strain>
    </source>
</reference>
<accession>A0AAW1XNY7</accession>
<dbReference type="Pfam" id="PF00646">
    <property type="entry name" value="F-box"/>
    <property type="match status" value="1"/>
</dbReference>
<name>A0AAW1XNY7_RUBAR</name>
<organism evidence="2 3">
    <name type="scientific">Rubus argutus</name>
    <name type="common">Southern blackberry</name>
    <dbReference type="NCBI Taxonomy" id="59490"/>
    <lineage>
        <taxon>Eukaryota</taxon>
        <taxon>Viridiplantae</taxon>
        <taxon>Streptophyta</taxon>
        <taxon>Embryophyta</taxon>
        <taxon>Tracheophyta</taxon>
        <taxon>Spermatophyta</taxon>
        <taxon>Magnoliopsida</taxon>
        <taxon>eudicotyledons</taxon>
        <taxon>Gunneridae</taxon>
        <taxon>Pentapetalae</taxon>
        <taxon>rosids</taxon>
        <taxon>fabids</taxon>
        <taxon>Rosales</taxon>
        <taxon>Rosaceae</taxon>
        <taxon>Rosoideae</taxon>
        <taxon>Rosoideae incertae sedis</taxon>
        <taxon>Rubus</taxon>
    </lineage>
</organism>
<keyword evidence="3" id="KW-1185">Reference proteome</keyword>
<proteinExistence type="predicted"/>
<dbReference type="SMART" id="SM00256">
    <property type="entry name" value="FBOX"/>
    <property type="match status" value="1"/>
</dbReference>
<evidence type="ECO:0000259" key="1">
    <source>
        <dbReference type="PROSITE" id="PS50181"/>
    </source>
</evidence>
<dbReference type="AlphaFoldDB" id="A0AAW1XNY7"/>
<comment type="caution">
    <text evidence="2">The sequence shown here is derived from an EMBL/GenBank/DDBJ whole genome shotgun (WGS) entry which is preliminary data.</text>
</comment>
<dbReference type="InterPro" id="IPR050796">
    <property type="entry name" value="SCF_F-box_component"/>
</dbReference>
<gene>
    <name evidence="2" type="ORF">M0R45_015201</name>
</gene>
<sequence>MSDYFPEEVTHEILLRLPVKSLIKCSTVCQSWRSLIKSSAFIDTHLSLKLQSNNHNDNAHLLLLKGVTKEVQELYSLHNPAIGESTMLIQRTFFTCCPRRHALSSP</sequence>
<dbReference type="InterPro" id="IPR001810">
    <property type="entry name" value="F-box_dom"/>
</dbReference>
<dbReference type="SUPFAM" id="SSF81383">
    <property type="entry name" value="F-box domain"/>
    <property type="match status" value="1"/>
</dbReference>
<dbReference type="PROSITE" id="PS50181">
    <property type="entry name" value="FBOX"/>
    <property type="match status" value="1"/>
</dbReference>